<gene>
    <name evidence="1" type="ordered locus">MTR_5g055520</name>
</gene>
<keyword evidence="3" id="KW-1185">Reference proteome</keyword>
<dbReference type="Proteomes" id="UP000002051">
    <property type="component" value="Chromosome 5"/>
</dbReference>
<dbReference type="PaxDb" id="3880-AES97520"/>
<accession>G7K0F1</accession>
<evidence type="ECO:0000313" key="1">
    <source>
        <dbReference type="EMBL" id="AES97520.1"/>
    </source>
</evidence>
<organism evidence="1 3">
    <name type="scientific">Medicago truncatula</name>
    <name type="common">Barrel medic</name>
    <name type="synonym">Medicago tribuloides</name>
    <dbReference type="NCBI Taxonomy" id="3880"/>
    <lineage>
        <taxon>Eukaryota</taxon>
        <taxon>Viridiplantae</taxon>
        <taxon>Streptophyta</taxon>
        <taxon>Embryophyta</taxon>
        <taxon>Tracheophyta</taxon>
        <taxon>Spermatophyta</taxon>
        <taxon>Magnoliopsida</taxon>
        <taxon>eudicotyledons</taxon>
        <taxon>Gunneridae</taxon>
        <taxon>Pentapetalae</taxon>
        <taxon>rosids</taxon>
        <taxon>fabids</taxon>
        <taxon>Fabales</taxon>
        <taxon>Fabaceae</taxon>
        <taxon>Papilionoideae</taxon>
        <taxon>50 kb inversion clade</taxon>
        <taxon>NPAAA clade</taxon>
        <taxon>Hologalegina</taxon>
        <taxon>IRL clade</taxon>
        <taxon>Trifolieae</taxon>
        <taxon>Medicago</taxon>
    </lineage>
</organism>
<dbReference type="STRING" id="3880.G7K0F1"/>
<reference evidence="2" key="3">
    <citation type="submission" date="2015-04" db="UniProtKB">
        <authorList>
            <consortium name="EnsemblPlants"/>
        </authorList>
    </citation>
    <scope>IDENTIFICATION</scope>
    <source>
        <strain evidence="2">cv. Jemalong A17</strain>
    </source>
</reference>
<dbReference type="AlphaFoldDB" id="G7K0F1"/>
<reference evidence="1 3" key="2">
    <citation type="journal article" date="2014" name="BMC Genomics">
        <title>An improved genome release (version Mt4.0) for the model legume Medicago truncatula.</title>
        <authorList>
            <person name="Tang H."/>
            <person name="Krishnakumar V."/>
            <person name="Bidwell S."/>
            <person name="Rosen B."/>
            <person name="Chan A."/>
            <person name="Zhou S."/>
            <person name="Gentzbittel L."/>
            <person name="Childs K.L."/>
            <person name="Yandell M."/>
            <person name="Gundlach H."/>
            <person name="Mayer K.F."/>
            <person name="Schwartz D.C."/>
            <person name="Town C.D."/>
        </authorList>
    </citation>
    <scope>GENOME REANNOTATION</scope>
    <source>
        <strain evidence="2 3">cv. Jemalong A17</strain>
    </source>
</reference>
<dbReference type="EnsemblPlants" id="AES97520">
    <property type="protein sequence ID" value="AES97520"/>
    <property type="gene ID" value="MTR_5g055520"/>
</dbReference>
<dbReference type="EMBL" id="CM001221">
    <property type="protein sequence ID" value="AES97520.1"/>
    <property type="molecule type" value="Genomic_DNA"/>
</dbReference>
<sequence>MPTVFRHLLRSVERSSRSAHLLDFTSTVELLQLTKEHNPIQRNLLEVHSHHHIKECIPRGCFECNLTALPTDKFQLTEEHDQTQRHLLEVWTLDTLMGTKRLSFPTRVFDVFPLCRKIILEVNRVLRPSVFFWCLFISRDKLNGVGIVVYKKPTSKECYEKLSKNECIKIVELKYLRFPLYQ</sequence>
<dbReference type="HOGENOM" id="CLU_1484140_0_0_1"/>
<reference evidence="1 3" key="1">
    <citation type="journal article" date="2011" name="Nature">
        <title>The Medicago genome provides insight into the evolution of rhizobial symbioses.</title>
        <authorList>
            <person name="Young N.D."/>
            <person name="Debelle F."/>
            <person name="Oldroyd G.E."/>
            <person name="Geurts R."/>
            <person name="Cannon S.B."/>
            <person name="Udvardi M.K."/>
            <person name="Benedito V.A."/>
            <person name="Mayer K.F."/>
            <person name="Gouzy J."/>
            <person name="Schoof H."/>
            <person name="Van de Peer Y."/>
            <person name="Proost S."/>
            <person name="Cook D.R."/>
            <person name="Meyers B.C."/>
            <person name="Spannagl M."/>
            <person name="Cheung F."/>
            <person name="De Mita S."/>
            <person name="Krishnakumar V."/>
            <person name="Gundlach H."/>
            <person name="Zhou S."/>
            <person name="Mudge J."/>
            <person name="Bharti A.K."/>
            <person name="Murray J.D."/>
            <person name="Naoumkina M.A."/>
            <person name="Rosen B."/>
            <person name="Silverstein K.A."/>
            <person name="Tang H."/>
            <person name="Rombauts S."/>
            <person name="Zhao P.X."/>
            <person name="Zhou P."/>
            <person name="Barbe V."/>
            <person name="Bardou P."/>
            <person name="Bechner M."/>
            <person name="Bellec A."/>
            <person name="Berger A."/>
            <person name="Berges H."/>
            <person name="Bidwell S."/>
            <person name="Bisseling T."/>
            <person name="Choisne N."/>
            <person name="Couloux A."/>
            <person name="Denny R."/>
            <person name="Deshpande S."/>
            <person name="Dai X."/>
            <person name="Doyle J.J."/>
            <person name="Dudez A.M."/>
            <person name="Farmer A.D."/>
            <person name="Fouteau S."/>
            <person name="Franken C."/>
            <person name="Gibelin C."/>
            <person name="Gish J."/>
            <person name="Goldstein S."/>
            <person name="Gonzalez A.J."/>
            <person name="Green P.J."/>
            <person name="Hallab A."/>
            <person name="Hartog M."/>
            <person name="Hua A."/>
            <person name="Humphray S.J."/>
            <person name="Jeong D.H."/>
            <person name="Jing Y."/>
            <person name="Jocker A."/>
            <person name="Kenton S.M."/>
            <person name="Kim D.J."/>
            <person name="Klee K."/>
            <person name="Lai H."/>
            <person name="Lang C."/>
            <person name="Lin S."/>
            <person name="Macmil S.L."/>
            <person name="Magdelenat G."/>
            <person name="Matthews L."/>
            <person name="McCorrison J."/>
            <person name="Monaghan E.L."/>
            <person name="Mun J.H."/>
            <person name="Najar F.Z."/>
            <person name="Nicholson C."/>
            <person name="Noirot C."/>
            <person name="O'Bleness M."/>
            <person name="Paule C.R."/>
            <person name="Poulain J."/>
            <person name="Prion F."/>
            <person name="Qin B."/>
            <person name="Qu C."/>
            <person name="Retzel E.F."/>
            <person name="Riddle C."/>
            <person name="Sallet E."/>
            <person name="Samain S."/>
            <person name="Samson N."/>
            <person name="Sanders I."/>
            <person name="Saurat O."/>
            <person name="Scarpelli C."/>
            <person name="Schiex T."/>
            <person name="Segurens B."/>
            <person name="Severin A.J."/>
            <person name="Sherrier D.J."/>
            <person name="Shi R."/>
            <person name="Sims S."/>
            <person name="Singer S.R."/>
            <person name="Sinharoy S."/>
            <person name="Sterck L."/>
            <person name="Viollet A."/>
            <person name="Wang B.B."/>
            <person name="Wang K."/>
            <person name="Wang M."/>
            <person name="Wang X."/>
            <person name="Warfsmann J."/>
            <person name="Weissenbach J."/>
            <person name="White D.D."/>
            <person name="White J.D."/>
            <person name="Wiley G.B."/>
            <person name="Wincker P."/>
            <person name="Xing Y."/>
            <person name="Yang L."/>
            <person name="Yao Z."/>
            <person name="Ying F."/>
            <person name="Zhai J."/>
            <person name="Zhou L."/>
            <person name="Zuber A."/>
            <person name="Denarie J."/>
            <person name="Dixon R.A."/>
            <person name="May G.D."/>
            <person name="Schwartz D.C."/>
            <person name="Rogers J."/>
            <person name="Quetier F."/>
            <person name="Town C.D."/>
            <person name="Roe B.A."/>
        </authorList>
    </citation>
    <scope>NUCLEOTIDE SEQUENCE [LARGE SCALE GENOMIC DNA]</scope>
    <source>
        <strain evidence="1">A17</strain>
        <strain evidence="2 3">cv. Jemalong A17</strain>
    </source>
</reference>
<name>G7K0F1_MEDTR</name>
<evidence type="ECO:0000313" key="3">
    <source>
        <dbReference type="Proteomes" id="UP000002051"/>
    </source>
</evidence>
<protein>
    <submittedName>
        <fullName evidence="1 2">Uncharacterized protein</fullName>
    </submittedName>
</protein>
<proteinExistence type="predicted"/>
<evidence type="ECO:0000313" key="2">
    <source>
        <dbReference type="EnsemblPlants" id="AES97520"/>
    </source>
</evidence>